<evidence type="ECO:0000256" key="1">
    <source>
        <dbReference type="ARBA" id="ARBA00004141"/>
    </source>
</evidence>
<comment type="subcellular location">
    <subcellularLocation>
        <location evidence="1">Membrane</location>
        <topology evidence="1">Multi-pass membrane protein</topology>
    </subcellularLocation>
</comment>
<evidence type="ECO:0000256" key="3">
    <source>
        <dbReference type="ARBA" id="ARBA00022692"/>
    </source>
</evidence>
<feature type="domain" description="Peptidase S54 rhomboid" evidence="9">
    <location>
        <begin position="356"/>
        <end position="515"/>
    </location>
</feature>
<keyword evidence="5 7" id="KW-1133">Transmembrane helix</keyword>
<feature type="transmembrane region" description="Helical" evidence="7">
    <location>
        <begin position="395"/>
        <end position="414"/>
    </location>
</feature>
<dbReference type="SUPFAM" id="SSF144091">
    <property type="entry name" value="Rhomboid-like"/>
    <property type="match status" value="1"/>
</dbReference>
<organism evidence="10 11">
    <name type="scientific">Plasmodium fragile</name>
    <dbReference type="NCBI Taxonomy" id="5857"/>
    <lineage>
        <taxon>Eukaryota</taxon>
        <taxon>Sar</taxon>
        <taxon>Alveolata</taxon>
        <taxon>Apicomplexa</taxon>
        <taxon>Aconoidasida</taxon>
        <taxon>Haemosporida</taxon>
        <taxon>Plasmodiidae</taxon>
        <taxon>Plasmodium</taxon>
        <taxon>Plasmodium (Plasmodium)</taxon>
    </lineage>
</organism>
<evidence type="ECO:0000256" key="7">
    <source>
        <dbReference type="SAM" id="Phobius"/>
    </source>
</evidence>
<evidence type="ECO:0000256" key="8">
    <source>
        <dbReference type="SAM" id="SignalP"/>
    </source>
</evidence>
<keyword evidence="11" id="KW-1185">Reference proteome</keyword>
<proteinExistence type="inferred from homology"/>
<dbReference type="GO" id="GO:0016020">
    <property type="term" value="C:membrane"/>
    <property type="evidence" value="ECO:0007669"/>
    <property type="project" value="UniProtKB-SubCell"/>
</dbReference>
<evidence type="ECO:0000313" key="10">
    <source>
        <dbReference type="EMBL" id="KJP87270.1"/>
    </source>
</evidence>
<dbReference type="Pfam" id="PF01694">
    <property type="entry name" value="Rhomboid"/>
    <property type="match status" value="1"/>
</dbReference>
<keyword evidence="6 7" id="KW-0472">Membrane</keyword>
<evidence type="ECO:0000256" key="6">
    <source>
        <dbReference type="ARBA" id="ARBA00023136"/>
    </source>
</evidence>
<sequence length="522" mass="62255">MNLLTLLSIATCFTIGTAFLHKRINYKRTGHARISHKPTTIQYDHALYKANTKKGVKKIYSFKRHVSEIWNNIKTRRIENYMEDFFQTKQVKNTLQNNFLCFKHLFNKCKLDRIIIAVNVALYLYLNRIDKDDEKRIFFHKGNLLEVKEQKAEKYKCNYHDPVRKITGACAFHFNCSCWYFLEIFLLSSNLIFKIVRNANFKMGQIQKFMINYKRTGHARISHKPTTIQYDHALYKANTKKGVKKIYSFKRHVSEIWNNIKTRRIENYMEDFFQTKQVKNTLQNNFLCFKHLFNKCKLDRIIIAVNVALYLYLNRIDKDDEKRIFFHKGNLLEVKEQKAEKYKCNYHDVYKTKNFKTFFTSLFIHKNVLHLYFNMSSLISIYKIISLIYTNTQIFVTFLLSGVLSNVISYICYLREKKENVLLKNLILKNASNENNILVNKNNKIICGSSSCIYSLYGMHMTYIIYFYFKHNYIVNSNFLYNFFYSFVSSLLLENVSHLNHMLGFLCGFFFSSLIVLFDRNA</sequence>
<evidence type="ECO:0000259" key="9">
    <source>
        <dbReference type="Pfam" id="PF01694"/>
    </source>
</evidence>
<keyword evidence="4" id="KW-0378">Hydrolase</keyword>
<feature type="transmembrane region" description="Helical" evidence="7">
    <location>
        <begin position="499"/>
        <end position="518"/>
    </location>
</feature>
<feature type="signal peptide" evidence="8">
    <location>
        <begin position="1"/>
        <end position="18"/>
    </location>
</feature>
<reference evidence="10 11" key="1">
    <citation type="submission" date="2014-03" db="EMBL/GenBank/DDBJ databases">
        <title>The Genome Sequence of Plasmodium fragile nilgiri.</title>
        <authorList>
            <consortium name="The Broad Institute Genomics Platform"/>
            <consortium name="The Broad Institute Genome Sequencing Center for Infectious Disease"/>
            <person name="Neafsey D."/>
            <person name="Duraisingh M."/>
            <person name="Young S.K."/>
            <person name="Zeng Q."/>
            <person name="Gargeya S."/>
            <person name="Abouelleil A."/>
            <person name="Alvarado L."/>
            <person name="Chapman S.B."/>
            <person name="Gainer-Dewar J."/>
            <person name="Goldberg J."/>
            <person name="Griggs A."/>
            <person name="Gujja S."/>
            <person name="Hansen M."/>
            <person name="Howarth C."/>
            <person name="Imamovic A."/>
            <person name="Larimer J."/>
            <person name="Pearson M."/>
            <person name="Poon T.W."/>
            <person name="Priest M."/>
            <person name="Roberts A."/>
            <person name="Saif S."/>
            <person name="Shea T."/>
            <person name="Sykes S."/>
            <person name="Wortman J."/>
            <person name="Nusbaum C."/>
            <person name="Birren B."/>
        </authorList>
    </citation>
    <scope>NUCLEOTIDE SEQUENCE [LARGE SCALE GENOMIC DNA]</scope>
    <source>
        <strain evidence="11">nilgiri</strain>
    </source>
</reference>
<dbReference type="GeneID" id="24268381"/>
<name>A0A0D9QJN3_PLAFR</name>
<dbReference type="InterPro" id="IPR035952">
    <property type="entry name" value="Rhomboid-like_sf"/>
</dbReference>
<dbReference type="PANTHER" id="PTHR43731:SF14">
    <property type="entry name" value="PRESENILIN-ASSOCIATED RHOMBOID-LIKE PROTEIN, MITOCHONDRIAL"/>
    <property type="match status" value="1"/>
</dbReference>
<dbReference type="GO" id="GO:0004252">
    <property type="term" value="F:serine-type endopeptidase activity"/>
    <property type="evidence" value="ECO:0007669"/>
    <property type="project" value="InterPro"/>
</dbReference>
<dbReference type="InterPro" id="IPR022764">
    <property type="entry name" value="Peptidase_S54_rhomboid_dom"/>
</dbReference>
<protein>
    <recommendedName>
        <fullName evidence="9">Peptidase S54 rhomboid domain-containing protein</fullName>
    </recommendedName>
</protein>
<accession>A0A0D9QJN3</accession>
<dbReference type="PANTHER" id="PTHR43731">
    <property type="entry name" value="RHOMBOID PROTEASE"/>
    <property type="match status" value="1"/>
</dbReference>
<dbReference type="InterPro" id="IPR050925">
    <property type="entry name" value="Rhomboid_protease_S54"/>
</dbReference>
<gene>
    <name evidence="10" type="ORF">AK88_03067</name>
</gene>
<dbReference type="EMBL" id="KQ001677">
    <property type="protein sequence ID" value="KJP87270.1"/>
    <property type="molecule type" value="Genomic_DNA"/>
</dbReference>
<feature type="chain" id="PRO_5002343988" description="Peptidase S54 rhomboid domain-containing protein" evidence="8">
    <location>
        <begin position="19"/>
        <end position="522"/>
    </location>
</feature>
<evidence type="ECO:0000256" key="2">
    <source>
        <dbReference type="ARBA" id="ARBA00009045"/>
    </source>
</evidence>
<keyword evidence="8" id="KW-0732">Signal</keyword>
<evidence type="ECO:0000313" key="11">
    <source>
        <dbReference type="Proteomes" id="UP000054561"/>
    </source>
</evidence>
<feature type="transmembrane region" description="Helical" evidence="7">
    <location>
        <begin position="371"/>
        <end position="389"/>
    </location>
</feature>
<dbReference type="RefSeq" id="XP_012336113.1">
    <property type="nucleotide sequence ID" value="XM_012480690.1"/>
</dbReference>
<evidence type="ECO:0000256" key="4">
    <source>
        <dbReference type="ARBA" id="ARBA00022801"/>
    </source>
</evidence>
<dbReference type="AlphaFoldDB" id="A0A0D9QJN3"/>
<keyword evidence="3 7" id="KW-0812">Transmembrane</keyword>
<evidence type="ECO:0000256" key="5">
    <source>
        <dbReference type="ARBA" id="ARBA00022989"/>
    </source>
</evidence>
<comment type="similarity">
    <text evidence="2">Belongs to the peptidase S54 family.</text>
</comment>
<feature type="transmembrane region" description="Helical" evidence="7">
    <location>
        <begin position="179"/>
        <end position="196"/>
    </location>
</feature>
<dbReference type="OrthoDB" id="418595at2759"/>
<dbReference type="Gene3D" id="1.20.1540.10">
    <property type="entry name" value="Rhomboid-like"/>
    <property type="match status" value="1"/>
</dbReference>
<dbReference type="Proteomes" id="UP000054561">
    <property type="component" value="Unassembled WGS sequence"/>
</dbReference>
<dbReference type="VEuPathDB" id="PlasmoDB:AK88_03067"/>